<keyword evidence="9" id="KW-1185">Reference proteome</keyword>
<sequence>MSRSPSPSQPPSNRRDAAIQELRRGTQLAARLQQQVQLIPELGRREAAVANVSEISEAMASSLSMLQSESEHSSESGSVAEAAWAAYSSDGSSGVRNGAVARARKVRHRRGRLGEELPVIKEVLTEAPENDRFHWRKYGEKKILNAEYTRLYYKCGYSEGHKCPAKKYVQQQNNGDPPLFMVTFVNEHTCNTMFPDELTSSSSDSSQVLDFTKPSLSPPLMKGAPGGKQEEEASTSVSAQSYGYNDSSSLASKSPNGDQPNFNPRARCQ</sequence>
<dbReference type="GO" id="GO:0005634">
    <property type="term" value="C:nucleus"/>
    <property type="evidence" value="ECO:0007669"/>
    <property type="project" value="UniProtKB-SubCell"/>
</dbReference>
<feature type="non-terminal residue" evidence="8">
    <location>
        <position position="1"/>
    </location>
</feature>
<dbReference type="Gramene" id="TVU19879">
    <property type="protein sequence ID" value="TVU19879"/>
    <property type="gene ID" value="EJB05_36055"/>
</dbReference>
<evidence type="ECO:0000256" key="4">
    <source>
        <dbReference type="ARBA" id="ARBA00023163"/>
    </source>
</evidence>
<dbReference type="SUPFAM" id="SSF118290">
    <property type="entry name" value="WRKY DNA-binding domain"/>
    <property type="match status" value="1"/>
</dbReference>
<dbReference type="PANTHER" id="PTHR31282">
    <property type="entry name" value="WRKY TRANSCRIPTION FACTOR 21-RELATED"/>
    <property type="match status" value="1"/>
</dbReference>
<dbReference type="InterPro" id="IPR036576">
    <property type="entry name" value="WRKY_dom_sf"/>
</dbReference>
<protein>
    <submittedName>
        <fullName evidence="8">EcWRKY-15</fullName>
    </submittedName>
</protein>
<accession>A0A5J9U853</accession>
<evidence type="ECO:0000256" key="2">
    <source>
        <dbReference type="ARBA" id="ARBA00023015"/>
    </source>
</evidence>
<dbReference type="InterPro" id="IPR003657">
    <property type="entry name" value="WRKY_dom"/>
</dbReference>
<dbReference type="GO" id="GO:0003700">
    <property type="term" value="F:DNA-binding transcription factor activity"/>
    <property type="evidence" value="ECO:0007669"/>
    <property type="project" value="InterPro"/>
</dbReference>
<evidence type="ECO:0000259" key="7">
    <source>
        <dbReference type="PROSITE" id="PS50811"/>
    </source>
</evidence>
<evidence type="ECO:0000256" key="5">
    <source>
        <dbReference type="ARBA" id="ARBA00023242"/>
    </source>
</evidence>
<dbReference type="GO" id="GO:0043565">
    <property type="term" value="F:sequence-specific DNA binding"/>
    <property type="evidence" value="ECO:0007669"/>
    <property type="project" value="InterPro"/>
</dbReference>
<dbReference type="OrthoDB" id="647014at2759"/>
<dbReference type="Proteomes" id="UP000324897">
    <property type="component" value="Chromosome 7"/>
</dbReference>
<gene>
    <name evidence="8" type="ORF">EJB05_36055</name>
</gene>
<evidence type="ECO:0000313" key="8">
    <source>
        <dbReference type="EMBL" id="TVU19879.1"/>
    </source>
</evidence>
<evidence type="ECO:0000256" key="1">
    <source>
        <dbReference type="ARBA" id="ARBA00004123"/>
    </source>
</evidence>
<dbReference type="Pfam" id="PF03106">
    <property type="entry name" value="WRKY"/>
    <property type="match status" value="1"/>
</dbReference>
<evidence type="ECO:0000256" key="6">
    <source>
        <dbReference type="SAM" id="MobiDB-lite"/>
    </source>
</evidence>
<feature type="region of interest" description="Disordered" evidence="6">
    <location>
        <begin position="195"/>
        <end position="269"/>
    </location>
</feature>
<dbReference type="EMBL" id="RWGY01000029">
    <property type="protein sequence ID" value="TVU19879.1"/>
    <property type="molecule type" value="Genomic_DNA"/>
</dbReference>
<evidence type="ECO:0000256" key="3">
    <source>
        <dbReference type="ARBA" id="ARBA00023125"/>
    </source>
</evidence>
<dbReference type="PROSITE" id="PS50811">
    <property type="entry name" value="WRKY"/>
    <property type="match status" value="1"/>
</dbReference>
<dbReference type="InterPro" id="IPR044810">
    <property type="entry name" value="WRKY_plant"/>
</dbReference>
<proteinExistence type="predicted"/>
<keyword evidence="2" id="KW-0805">Transcription regulation</keyword>
<keyword evidence="4" id="KW-0804">Transcription</keyword>
<feature type="compositionally biased region" description="Polar residues" evidence="6">
    <location>
        <begin position="234"/>
        <end position="262"/>
    </location>
</feature>
<keyword evidence="5" id="KW-0539">Nucleus</keyword>
<reference evidence="8 9" key="1">
    <citation type="journal article" date="2019" name="Sci. Rep.">
        <title>A high-quality genome of Eragrostis curvula grass provides insights into Poaceae evolution and supports new strategies to enhance forage quality.</title>
        <authorList>
            <person name="Carballo J."/>
            <person name="Santos B.A.C.M."/>
            <person name="Zappacosta D."/>
            <person name="Garbus I."/>
            <person name="Selva J.P."/>
            <person name="Gallo C.A."/>
            <person name="Diaz A."/>
            <person name="Albertini E."/>
            <person name="Caccamo M."/>
            <person name="Echenique V."/>
        </authorList>
    </citation>
    <scope>NUCLEOTIDE SEQUENCE [LARGE SCALE GENOMIC DNA]</scope>
    <source>
        <strain evidence="9">cv. Victoria</strain>
        <tissue evidence="8">Leaf</tissue>
    </source>
</reference>
<comment type="caution">
    <text evidence="8">The sequence shown here is derived from an EMBL/GenBank/DDBJ whole genome shotgun (WGS) entry which is preliminary data.</text>
</comment>
<organism evidence="8 9">
    <name type="scientific">Eragrostis curvula</name>
    <name type="common">weeping love grass</name>
    <dbReference type="NCBI Taxonomy" id="38414"/>
    <lineage>
        <taxon>Eukaryota</taxon>
        <taxon>Viridiplantae</taxon>
        <taxon>Streptophyta</taxon>
        <taxon>Embryophyta</taxon>
        <taxon>Tracheophyta</taxon>
        <taxon>Spermatophyta</taxon>
        <taxon>Magnoliopsida</taxon>
        <taxon>Liliopsida</taxon>
        <taxon>Poales</taxon>
        <taxon>Poaceae</taxon>
        <taxon>PACMAD clade</taxon>
        <taxon>Chloridoideae</taxon>
        <taxon>Eragrostideae</taxon>
        <taxon>Eragrostidinae</taxon>
        <taxon>Eragrostis</taxon>
    </lineage>
</organism>
<feature type="domain" description="WRKY" evidence="7">
    <location>
        <begin position="124"/>
        <end position="193"/>
    </location>
</feature>
<dbReference type="SMART" id="SM00774">
    <property type="entry name" value="WRKY"/>
    <property type="match status" value="1"/>
</dbReference>
<name>A0A5J9U853_9POAL</name>
<dbReference type="Gene3D" id="2.20.25.80">
    <property type="entry name" value="WRKY domain"/>
    <property type="match status" value="1"/>
</dbReference>
<comment type="subcellular location">
    <subcellularLocation>
        <location evidence="1">Nucleus</location>
    </subcellularLocation>
</comment>
<dbReference type="AlphaFoldDB" id="A0A5J9U853"/>
<evidence type="ECO:0000313" key="9">
    <source>
        <dbReference type="Proteomes" id="UP000324897"/>
    </source>
</evidence>
<keyword evidence="3" id="KW-0238">DNA-binding</keyword>